<gene>
    <name evidence="8" type="ORF">D7X32_16460</name>
</gene>
<feature type="binding site" evidence="6">
    <location>
        <position position="150"/>
    </location>
    <ligand>
        <name>Zn(2+)</name>
        <dbReference type="ChEBI" id="CHEBI:29105"/>
    </ligand>
</feature>
<dbReference type="InterPro" id="IPR015892">
    <property type="entry name" value="Carbonic_anhydrase_CS"/>
</dbReference>
<comment type="similarity">
    <text evidence="1">Belongs to the beta-class carbonic anhydrase family.</text>
</comment>
<dbReference type="PANTHER" id="PTHR11002">
    <property type="entry name" value="CARBONIC ANHYDRASE"/>
    <property type="match status" value="1"/>
</dbReference>
<name>A0A3A8K4X2_9BACT</name>
<keyword evidence="9" id="KW-1185">Reference proteome</keyword>
<feature type="chain" id="PRO_5017396051" description="carbonic anhydrase" evidence="7">
    <location>
        <begin position="35"/>
        <end position="266"/>
    </location>
</feature>
<dbReference type="GO" id="GO:0015976">
    <property type="term" value="P:carbon utilization"/>
    <property type="evidence" value="ECO:0007669"/>
    <property type="project" value="InterPro"/>
</dbReference>
<evidence type="ECO:0000256" key="3">
    <source>
        <dbReference type="ARBA" id="ARBA00022833"/>
    </source>
</evidence>
<keyword evidence="6" id="KW-0479">Metal-binding</keyword>
<feature type="binding site" evidence="6">
    <location>
        <position position="94"/>
    </location>
    <ligand>
        <name>Zn(2+)</name>
        <dbReference type="ChEBI" id="CHEBI:29105"/>
    </ligand>
</feature>
<dbReference type="SMART" id="SM00947">
    <property type="entry name" value="Pro_CA"/>
    <property type="match status" value="1"/>
</dbReference>
<evidence type="ECO:0000256" key="4">
    <source>
        <dbReference type="ARBA" id="ARBA00023239"/>
    </source>
</evidence>
<comment type="catalytic activity">
    <reaction evidence="5">
        <text>hydrogencarbonate + H(+) = CO2 + H2O</text>
        <dbReference type="Rhea" id="RHEA:10748"/>
        <dbReference type="ChEBI" id="CHEBI:15377"/>
        <dbReference type="ChEBI" id="CHEBI:15378"/>
        <dbReference type="ChEBI" id="CHEBI:16526"/>
        <dbReference type="ChEBI" id="CHEBI:17544"/>
        <dbReference type="EC" id="4.2.1.1"/>
    </reaction>
</comment>
<evidence type="ECO:0000256" key="2">
    <source>
        <dbReference type="ARBA" id="ARBA00012925"/>
    </source>
</evidence>
<dbReference type="GO" id="GO:0004089">
    <property type="term" value="F:carbonate dehydratase activity"/>
    <property type="evidence" value="ECO:0007669"/>
    <property type="project" value="UniProtKB-EC"/>
</dbReference>
<dbReference type="InterPro" id="IPR001765">
    <property type="entry name" value="Carbonic_anhydrase"/>
</dbReference>
<dbReference type="Proteomes" id="UP000268313">
    <property type="component" value="Unassembled WGS sequence"/>
</dbReference>
<accession>A0A3A8K4X2</accession>
<reference evidence="9" key="1">
    <citation type="submission" date="2018-09" db="EMBL/GenBank/DDBJ databases">
        <authorList>
            <person name="Livingstone P.G."/>
            <person name="Whitworth D.E."/>
        </authorList>
    </citation>
    <scope>NUCLEOTIDE SEQUENCE [LARGE SCALE GENOMIC DNA]</scope>
    <source>
        <strain evidence="9">CA043D</strain>
    </source>
</reference>
<comment type="cofactor">
    <cofactor evidence="6">
        <name>Zn(2+)</name>
        <dbReference type="ChEBI" id="CHEBI:29105"/>
    </cofactor>
    <text evidence="6">Binds 1 zinc ion per subunit.</text>
</comment>
<dbReference type="CDD" id="cd03378">
    <property type="entry name" value="beta_CA_cladeC"/>
    <property type="match status" value="1"/>
</dbReference>
<proteinExistence type="inferred from homology"/>
<dbReference type="InterPro" id="IPR036874">
    <property type="entry name" value="Carbonic_anhydrase_sf"/>
</dbReference>
<dbReference type="PANTHER" id="PTHR11002:SF79">
    <property type="entry name" value="CARBONIC ANHYDRASE 2"/>
    <property type="match status" value="1"/>
</dbReference>
<feature type="binding site" evidence="6">
    <location>
        <position position="96"/>
    </location>
    <ligand>
        <name>Zn(2+)</name>
        <dbReference type="ChEBI" id="CHEBI:29105"/>
    </ligand>
</feature>
<keyword evidence="3 6" id="KW-0862">Zinc</keyword>
<dbReference type="Gene3D" id="3.40.1050.10">
    <property type="entry name" value="Carbonic anhydrase"/>
    <property type="match status" value="1"/>
</dbReference>
<evidence type="ECO:0000256" key="1">
    <source>
        <dbReference type="ARBA" id="ARBA00006217"/>
    </source>
</evidence>
<evidence type="ECO:0000313" key="8">
    <source>
        <dbReference type="EMBL" id="RKH02556.1"/>
    </source>
</evidence>
<dbReference type="PROSITE" id="PS00704">
    <property type="entry name" value="PROK_CO2_ANHYDRASE_1"/>
    <property type="match status" value="1"/>
</dbReference>
<organism evidence="8 9">
    <name type="scientific">Corallococcus carmarthensis</name>
    <dbReference type="NCBI Taxonomy" id="2316728"/>
    <lineage>
        <taxon>Bacteria</taxon>
        <taxon>Pseudomonadati</taxon>
        <taxon>Myxococcota</taxon>
        <taxon>Myxococcia</taxon>
        <taxon>Myxococcales</taxon>
        <taxon>Cystobacterineae</taxon>
        <taxon>Myxococcaceae</taxon>
        <taxon>Corallococcus</taxon>
    </lineage>
</organism>
<sequence length="266" mass="28153">MFRRTPHPRSHPMIPLLRTAAAVALLGIAMPALAEDPHPSHPAVKPEAPPVTFHRLEQGNLRFTKGVARHPAQTIAVRNALATEQHPHAIVVACSDSRVPPELVFDQGLGELFVVREAGNELEPLAVASIEYGVANLGVRLIVIMGHESCGAVKTGLAIPDGQSTGSPNLDALVSSVKSNLIDAHLTDADRHDPKVVKAAHANVDAVTRQLTQRSELLKKKVEAGELAVVSAIYSLDTGHVEFWHTEGLAPAAKPATTATEAAGGH</sequence>
<feature type="binding site" evidence="6">
    <location>
        <position position="147"/>
    </location>
    <ligand>
        <name>Zn(2+)</name>
        <dbReference type="ChEBI" id="CHEBI:29105"/>
    </ligand>
</feature>
<dbReference type="AlphaFoldDB" id="A0A3A8K4X2"/>
<dbReference type="GO" id="GO:0008270">
    <property type="term" value="F:zinc ion binding"/>
    <property type="evidence" value="ECO:0007669"/>
    <property type="project" value="InterPro"/>
</dbReference>
<dbReference type="EC" id="4.2.1.1" evidence="2"/>
<evidence type="ECO:0000256" key="6">
    <source>
        <dbReference type="PIRSR" id="PIRSR601765-1"/>
    </source>
</evidence>
<evidence type="ECO:0000313" key="9">
    <source>
        <dbReference type="Proteomes" id="UP000268313"/>
    </source>
</evidence>
<keyword evidence="7" id="KW-0732">Signal</keyword>
<feature type="signal peptide" evidence="7">
    <location>
        <begin position="1"/>
        <end position="34"/>
    </location>
</feature>
<protein>
    <recommendedName>
        <fullName evidence="2">carbonic anhydrase</fullName>
        <ecNumber evidence="2">4.2.1.1</ecNumber>
    </recommendedName>
</protein>
<evidence type="ECO:0000256" key="5">
    <source>
        <dbReference type="ARBA" id="ARBA00048348"/>
    </source>
</evidence>
<keyword evidence="4" id="KW-0456">Lyase</keyword>
<comment type="caution">
    <text evidence="8">The sequence shown here is derived from an EMBL/GenBank/DDBJ whole genome shotgun (WGS) entry which is preliminary data.</text>
</comment>
<dbReference type="EMBL" id="RAWE01000052">
    <property type="protein sequence ID" value="RKH02556.1"/>
    <property type="molecule type" value="Genomic_DNA"/>
</dbReference>
<dbReference type="SUPFAM" id="SSF53056">
    <property type="entry name" value="beta-carbonic anhydrase, cab"/>
    <property type="match status" value="1"/>
</dbReference>
<dbReference type="Pfam" id="PF00484">
    <property type="entry name" value="Pro_CA"/>
    <property type="match status" value="1"/>
</dbReference>
<evidence type="ECO:0000256" key="7">
    <source>
        <dbReference type="SAM" id="SignalP"/>
    </source>
</evidence>